<dbReference type="AlphaFoldDB" id="A0A0C2ZVJ5"/>
<sequence>MFGDDFYPTPPELTDKVLSCVRWDGVTSILEPSAGRGDLVERIVAKLPYHRSNTAIDTIEIDPELSQVLDSKGHRPIASDFLDFQSFRRYDLVIMNPPFSSGEKHLLKAIDLVRDGGQVVCILNAETIRKPYTRSRQELINMLETLNASIEYIEGAFTDAVRKTGVEIALISVKVDRKPNSSILQNLAEAEKLEEVAEDRTASEIVDGDYIYGAVRRYNIEVKAGLKLIDEYNALRPVLTRGFNEKYPSEILELSINGDKYGDLRNLLVDSLRMKYWKELFQSNGFSKMFTKATADRYQKEVGNLGRYEFTVSNIKQLQIELSQSMLSTLDDAIVSLFDNFTNQYYDEQSNSVHYYNGWKTNKAYVVNRKVIDRCYGAFDSWDKKFSSYGADNAVVVDIEKVFAYLDGKVYDPVSVSEALKRAQDTQNTRNIEFTYCAATFYKKGTVHINFKDERLLKKFNLIGSQSKGWLPPRYGKASYDDLTEGERSVVDEVEGRESYEETVAQFDFYLAPRTDLPLLGASNAA</sequence>
<comment type="caution">
    <text evidence="2">The sequence shown here is derived from an EMBL/GenBank/DDBJ whole genome shotgun (WGS) entry which is preliminary data.</text>
</comment>
<evidence type="ECO:0000313" key="2">
    <source>
        <dbReference type="EMBL" id="KAB2584404.1"/>
    </source>
</evidence>
<dbReference type="PROSITE" id="PS00092">
    <property type="entry name" value="N6_MTASE"/>
    <property type="match status" value="1"/>
</dbReference>
<reference evidence="2 3" key="1">
    <citation type="journal article" date="2017" name="Poromechanics V (2013)">
        <title>Genomic Characterization of the Arsenic-Tolerant Actinobacterium, &lt;i&gt;Rhodococcus erythropolis&lt;/i&gt; S43.</title>
        <authorList>
            <person name="Retamal-Morales G."/>
            <person name="Mehnert M."/>
            <person name="Schwabe R."/>
            <person name="Tischler D."/>
            <person name="Schloemann M."/>
            <person name="Levican G.J."/>
        </authorList>
    </citation>
    <scope>NUCLEOTIDE SEQUENCE [LARGE SCALE GENOMIC DNA]</scope>
    <source>
        <strain evidence="2 3">S43</strain>
    </source>
</reference>
<dbReference type="Pfam" id="PF13708">
    <property type="entry name" value="DUF4942"/>
    <property type="match status" value="1"/>
</dbReference>
<accession>A0A0C2ZVJ5</accession>
<dbReference type="PRINTS" id="PR00507">
    <property type="entry name" value="N12N6MTFRASE"/>
</dbReference>
<dbReference type="SUPFAM" id="SSF53335">
    <property type="entry name" value="S-adenosyl-L-methionine-dependent methyltransferases"/>
    <property type="match status" value="1"/>
</dbReference>
<dbReference type="GO" id="GO:0008168">
    <property type="term" value="F:methyltransferase activity"/>
    <property type="evidence" value="ECO:0007669"/>
    <property type="project" value="InterPro"/>
</dbReference>
<dbReference type="CDD" id="cd02440">
    <property type="entry name" value="AdoMet_MTases"/>
    <property type="match status" value="1"/>
</dbReference>
<evidence type="ECO:0000259" key="1">
    <source>
        <dbReference type="Pfam" id="PF13708"/>
    </source>
</evidence>
<dbReference type="GO" id="GO:0003676">
    <property type="term" value="F:nucleic acid binding"/>
    <property type="evidence" value="ECO:0007669"/>
    <property type="project" value="InterPro"/>
</dbReference>
<dbReference type="InterPro" id="IPR031339">
    <property type="entry name" value="DUF4942"/>
</dbReference>
<organism evidence="2 3">
    <name type="scientific">Rhodococcus erythropolis</name>
    <name type="common">Arthrobacter picolinophilus</name>
    <dbReference type="NCBI Taxonomy" id="1833"/>
    <lineage>
        <taxon>Bacteria</taxon>
        <taxon>Bacillati</taxon>
        <taxon>Actinomycetota</taxon>
        <taxon>Actinomycetes</taxon>
        <taxon>Mycobacteriales</taxon>
        <taxon>Nocardiaceae</taxon>
        <taxon>Rhodococcus</taxon>
        <taxon>Rhodococcus erythropolis group</taxon>
    </lineage>
</organism>
<evidence type="ECO:0000313" key="3">
    <source>
        <dbReference type="Proteomes" id="UP000325576"/>
    </source>
</evidence>
<dbReference type="EMBL" id="MRBO01000442">
    <property type="protein sequence ID" value="KAB2584404.1"/>
    <property type="molecule type" value="Genomic_DNA"/>
</dbReference>
<dbReference type="GO" id="GO:0032259">
    <property type="term" value="P:methylation"/>
    <property type="evidence" value="ECO:0007669"/>
    <property type="project" value="InterPro"/>
</dbReference>
<name>A0A0C2ZVJ5_RHOER</name>
<protein>
    <recommendedName>
        <fullName evidence="1">DUF4942 domain-containing protein</fullName>
    </recommendedName>
</protein>
<dbReference type="InterPro" id="IPR029063">
    <property type="entry name" value="SAM-dependent_MTases_sf"/>
</dbReference>
<proteinExistence type="predicted"/>
<dbReference type="Gene3D" id="3.40.50.150">
    <property type="entry name" value="Vaccinia Virus protein VP39"/>
    <property type="match status" value="1"/>
</dbReference>
<dbReference type="Proteomes" id="UP000325576">
    <property type="component" value="Unassembled WGS sequence"/>
</dbReference>
<gene>
    <name evidence="2" type="ORF">BS297_15815</name>
</gene>
<dbReference type="InterPro" id="IPR002052">
    <property type="entry name" value="DNA_methylase_N6_adenine_CS"/>
</dbReference>
<feature type="domain" description="DUF4942" evidence="1">
    <location>
        <begin position="271"/>
        <end position="469"/>
    </location>
</feature>